<dbReference type="InterPro" id="IPR038765">
    <property type="entry name" value="Papain-like_cys_pep_sf"/>
</dbReference>
<evidence type="ECO:0000256" key="1">
    <source>
        <dbReference type="SAM" id="SignalP"/>
    </source>
</evidence>
<dbReference type="Gene3D" id="1.10.3670.10">
    <property type="entry name" value="Putative xylanase like domain"/>
    <property type="match status" value="1"/>
</dbReference>
<feature type="signal peptide" evidence="1">
    <location>
        <begin position="1"/>
        <end position="26"/>
    </location>
</feature>
<proteinExistence type="predicted"/>
<comment type="caution">
    <text evidence="2">The sequence shown here is derived from an EMBL/GenBank/DDBJ whole genome shotgun (WGS) entry which is preliminary data.</text>
</comment>
<evidence type="ECO:0000313" key="3">
    <source>
        <dbReference type="Proteomes" id="UP001149719"/>
    </source>
</evidence>
<feature type="chain" id="PRO_5046980099" evidence="1">
    <location>
        <begin position="27"/>
        <end position="316"/>
    </location>
</feature>
<dbReference type="Gene3D" id="2.30.260.10">
    <property type="entry name" value="putative xylanase like domain"/>
    <property type="match status" value="1"/>
</dbReference>
<name>A0ABT4JSS9_9GAMM</name>
<dbReference type="Gene3D" id="1.10.287.520">
    <property type="entry name" value="Helix hairpin bin"/>
    <property type="match status" value="1"/>
</dbReference>
<reference evidence="2" key="1">
    <citation type="submission" date="2022-12" db="EMBL/GenBank/DDBJ databases">
        <title>Marinomonas 15G1-11 sp. nov, isolated from marine algae.</title>
        <authorList>
            <person name="Butt M."/>
            <person name="Choi D.G."/>
            <person name="Kim J.M."/>
            <person name="Lee J.K."/>
            <person name="Baek J.H."/>
            <person name="Jeon C.O."/>
        </authorList>
    </citation>
    <scope>NUCLEOTIDE SEQUENCE</scope>
    <source>
        <strain evidence="2">15G1-11</strain>
    </source>
</reference>
<keyword evidence="3" id="KW-1185">Reference proteome</keyword>
<keyword evidence="1" id="KW-0732">Signal</keyword>
<dbReference type="Proteomes" id="UP001149719">
    <property type="component" value="Unassembled WGS sequence"/>
</dbReference>
<accession>A0ABT4JSS9</accession>
<dbReference type="SUPFAM" id="SSF54001">
    <property type="entry name" value="Cysteine proteinases"/>
    <property type="match status" value="1"/>
</dbReference>
<evidence type="ECO:0000313" key="2">
    <source>
        <dbReference type="EMBL" id="MCZ2721384.1"/>
    </source>
</evidence>
<dbReference type="InterPro" id="IPR010846">
    <property type="entry name" value="AmiA-like"/>
</dbReference>
<dbReference type="RefSeq" id="WP_269124115.1">
    <property type="nucleotide sequence ID" value="NZ_JAPUBN010000013.1"/>
</dbReference>
<gene>
    <name evidence="2" type="ORF">O1D97_06900</name>
</gene>
<dbReference type="EMBL" id="JAPUBN010000013">
    <property type="protein sequence ID" value="MCZ2721384.1"/>
    <property type="molecule type" value="Genomic_DNA"/>
</dbReference>
<dbReference type="Pfam" id="PF07313">
    <property type="entry name" value="AmiA-like"/>
    <property type="match status" value="1"/>
</dbReference>
<organism evidence="2 3">
    <name type="scientific">Marinomonas phaeophyticola</name>
    <dbReference type="NCBI Taxonomy" id="3004091"/>
    <lineage>
        <taxon>Bacteria</taxon>
        <taxon>Pseudomonadati</taxon>
        <taxon>Pseudomonadota</taxon>
        <taxon>Gammaproteobacteria</taxon>
        <taxon>Oceanospirillales</taxon>
        <taxon>Oceanospirillaceae</taxon>
        <taxon>Marinomonas</taxon>
    </lineage>
</organism>
<protein>
    <submittedName>
        <fullName evidence="2">DUF1460 domain-containing protein</fullName>
    </submittedName>
</protein>
<sequence length="316" mass="35126">MNILNRIKPLAGVLLSASLISTTLIADESLNAANKAAFFATLNTNNTASETASLPNHLKIEYLSATLLNAPYVDGSLGEGEQGKYDKDPLVRFDVFDCTTYVEAVLAGALSNSQEDFMPNLMKLRYKEGKVSFATRNHFPSADWIPNNQDLLIDITDQVAGSLIAIAKTVIDKPAWYQKMTEDRLQCEDESSIACRTLLNQLQAEGKSFLPESVETPYTPLTALYLDDHSANLSLLDRIPSGSIISMVRPNWDIKKWIGTNMNVSHQSIAIRKGDTLFLRHASQTHKKVMDVDFLEYFAQYKPTSSLQGFNIQALR</sequence>